<dbReference type="Proteomes" id="UP000030003">
    <property type="component" value="Unassembled WGS sequence"/>
</dbReference>
<feature type="transmembrane region" description="Helical" evidence="2">
    <location>
        <begin position="52"/>
        <end position="71"/>
    </location>
</feature>
<comment type="caution">
    <text evidence="3">The sequence shown here is derived from an EMBL/GenBank/DDBJ whole genome shotgun (WGS) entry which is preliminary data.</text>
</comment>
<sequence length="78" mass="8042">MTGATDRAGAPARHASSTPGTGNTVTWLVLTTTVGFLLVIGSLSVDPWQLRVAVAGMGMLSLLAGLLLVLVRTPRGRL</sequence>
<feature type="transmembrane region" description="Helical" evidence="2">
    <location>
        <begin position="25"/>
        <end position="45"/>
    </location>
</feature>
<keyword evidence="2" id="KW-0812">Transmembrane</keyword>
<feature type="region of interest" description="Disordered" evidence="1">
    <location>
        <begin position="1"/>
        <end position="23"/>
    </location>
</feature>
<keyword evidence="2" id="KW-0472">Membrane</keyword>
<evidence type="ECO:0000256" key="2">
    <source>
        <dbReference type="SAM" id="Phobius"/>
    </source>
</evidence>
<dbReference type="STRING" id="1385515.GCA_000423325_00047"/>
<evidence type="ECO:0000256" key="1">
    <source>
        <dbReference type="SAM" id="MobiDB-lite"/>
    </source>
</evidence>
<accession>A0A0A0M5H5</accession>
<organism evidence="3 4">
    <name type="scientific">Lysobacter defluvii IMMIB APB-9 = DSM 18482</name>
    <dbReference type="NCBI Taxonomy" id="1385515"/>
    <lineage>
        <taxon>Bacteria</taxon>
        <taxon>Pseudomonadati</taxon>
        <taxon>Pseudomonadota</taxon>
        <taxon>Gammaproteobacteria</taxon>
        <taxon>Lysobacterales</taxon>
        <taxon>Lysobacteraceae</taxon>
        <taxon>Novilysobacter</taxon>
    </lineage>
</organism>
<evidence type="ECO:0000313" key="4">
    <source>
        <dbReference type="Proteomes" id="UP000030003"/>
    </source>
</evidence>
<gene>
    <name evidence="3" type="ORF">N791_03075</name>
</gene>
<name>A0A0A0M5H5_9GAMM</name>
<dbReference type="EMBL" id="AVBH01000095">
    <property type="protein sequence ID" value="KGO98335.1"/>
    <property type="molecule type" value="Genomic_DNA"/>
</dbReference>
<protein>
    <submittedName>
        <fullName evidence="3">Uncharacterized protein</fullName>
    </submittedName>
</protein>
<proteinExistence type="predicted"/>
<keyword evidence="4" id="KW-1185">Reference proteome</keyword>
<dbReference type="AlphaFoldDB" id="A0A0A0M5H5"/>
<evidence type="ECO:0000313" key="3">
    <source>
        <dbReference type="EMBL" id="KGO98335.1"/>
    </source>
</evidence>
<dbReference type="RefSeq" id="WP_027068662.1">
    <property type="nucleotide sequence ID" value="NZ_AUHT01000004.1"/>
</dbReference>
<reference evidence="3 4" key="1">
    <citation type="submission" date="2013-08" db="EMBL/GenBank/DDBJ databases">
        <title>Genomic analysis of Lysobacter defluvii.</title>
        <authorList>
            <person name="Wang Q."/>
            <person name="Wang G."/>
        </authorList>
    </citation>
    <scope>NUCLEOTIDE SEQUENCE [LARGE SCALE GENOMIC DNA]</scope>
    <source>
        <strain evidence="3 4">IMMIB APB-9</strain>
    </source>
</reference>
<keyword evidence="2" id="KW-1133">Transmembrane helix</keyword>